<dbReference type="InterPro" id="IPR015422">
    <property type="entry name" value="PyrdxlP-dep_Trfase_small"/>
</dbReference>
<dbReference type="NCBIfam" id="NF010006">
    <property type="entry name" value="PRK13479.1"/>
    <property type="match status" value="1"/>
</dbReference>
<evidence type="ECO:0000256" key="1">
    <source>
        <dbReference type="ARBA" id="ARBA00001933"/>
    </source>
</evidence>
<feature type="binding site" evidence="8">
    <location>
        <position position="335"/>
    </location>
    <ligand>
        <name>substrate</name>
    </ligand>
</feature>
<feature type="modified residue" description="N6-(pyridoxal phosphate)lysine" evidence="7 9">
    <location>
        <position position="190"/>
    </location>
</feature>
<dbReference type="InterPro" id="IPR015421">
    <property type="entry name" value="PyrdxlP-dep_Trfase_major"/>
</dbReference>
<evidence type="ECO:0000256" key="5">
    <source>
        <dbReference type="ARBA" id="ARBA00023317"/>
    </source>
</evidence>
<dbReference type="OrthoDB" id="9766472at2"/>
<comment type="cofactor">
    <cofactor evidence="1 7 9">
        <name>pyridoxal 5'-phosphate</name>
        <dbReference type="ChEBI" id="CHEBI:597326"/>
    </cofactor>
</comment>
<evidence type="ECO:0000256" key="4">
    <source>
        <dbReference type="ARBA" id="ARBA00022898"/>
    </source>
</evidence>
<comment type="catalytic activity">
    <reaction evidence="6 7">
        <text>(2-aminoethyl)phosphonate + pyruvate = phosphonoacetaldehyde + L-alanine</text>
        <dbReference type="Rhea" id="RHEA:17021"/>
        <dbReference type="ChEBI" id="CHEBI:15361"/>
        <dbReference type="ChEBI" id="CHEBI:57418"/>
        <dbReference type="ChEBI" id="CHEBI:57972"/>
        <dbReference type="ChEBI" id="CHEBI:58383"/>
        <dbReference type="EC" id="2.6.1.37"/>
    </reaction>
</comment>
<dbReference type="PANTHER" id="PTHR42778:SF1">
    <property type="entry name" value="2-AMINOETHYLPHOSPHONATE--PYRUVATE TRANSAMINASE"/>
    <property type="match status" value="1"/>
</dbReference>
<proteinExistence type="inferred from homology"/>
<dbReference type="RefSeq" id="WP_066665585.1">
    <property type="nucleotide sequence ID" value="NZ_CBCSCL010000031.1"/>
</dbReference>
<evidence type="ECO:0000313" key="11">
    <source>
        <dbReference type="EMBL" id="ANN80638.1"/>
    </source>
</evidence>
<dbReference type="Pfam" id="PF00266">
    <property type="entry name" value="Aminotran_5"/>
    <property type="match status" value="1"/>
</dbReference>
<keyword evidence="4 7" id="KW-0663">Pyridoxal phosphate</keyword>
<reference evidence="11 12" key="1">
    <citation type="submission" date="2016-06" db="EMBL/GenBank/DDBJ databases">
        <title>Complete genome sequences of Bordetella bronchialis and Bordetella flabilis.</title>
        <authorList>
            <person name="LiPuma J.J."/>
            <person name="Spilker T."/>
        </authorList>
    </citation>
    <scope>NUCLEOTIDE SEQUENCE [LARGE SCALE GENOMIC DNA]</scope>
    <source>
        <strain evidence="11 12">AU10664</strain>
    </source>
</reference>
<evidence type="ECO:0000256" key="8">
    <source>
        <dbReference type="PIRSR" id="PIRSR000524-1"/>
    </source>
</evidence>
<evidence type="ECO:0000256" key="7">
    <source>
        <dbReference type="HAMAP-Rule" id="MF_01376"/>
    </source>
</evidence>
<dbReference type="SUPFAM" id="SSF53383">
    <property type="entry name" value="PLP-dependent transferases"/>
    <property type="match status" value="1"/>
</dbReference>
<dbReference type="InterPro" id="IPR015424">
    <property type="entry name" value="PyrdxlP-dep_Trfase"/>
</dbReference>
<dbReference type="STRING" id="463014.BAU07_20305"/>
<feature type="domain" description="Aminotransferase class V" evidence="10">
    <location>
        <begin position="57"/>
        <end position="286"/>
    </location>
</feature>
<dbReference type="KEGG" id="bfz:BAU07_20305"/>
<comment type="subunit">
    <text evidence="7">Homodimer.</text>
</comment>
<protein>
    <recommendedName>
        <fullName evidence="7">2-aminoethylphosphonate--pyruvate transaminase</fullName>
        <ecNumber evidence="7">2.6.1.37</ecNumber>
    </recommendedName>
    <alternativeName>
        <fullName evidence="7">2-aminoethylphosphonate aminotransferase</fullName>
    </alternativeName>
    <alternativeName>
        <fullName evidence="7">AEP transaminase</fullName>
        <shortName evidence="7">AEPT</shortName>
    </alternativeName>
</protein>
<name>A0A193GM37_9BORD</name>
<dbReference type="GO" id="GO:0019700">
    <property type="term" value="P:organic phosphonate catabolic process"/>
    <property type="evidence" value="ECO:0007669"/>
    <property type="project" value="InterPro"/>
</dbReference>
<comment type="function">
    <text evidence="7">Involved in phosphonate degradation.</text>
</comment>
<dbReference type="AlphaFoldDB" id="A0A193GM37"/>
<dbReference type="GO" id="GO:0047304">
    <property type="term" value="F:2-aminoethylphosphonate-pyruvate transaminase activity"/>
    <property type="evidence" value="ECO:0007669"/>
    <property type="project" value="UniProtKB-UniRule"/>
</dbReference>
<keyword evidence="2 7" id="KW-0032">Aminotransferase</keyword>
<dbReference type="HAMAP" id="MF_01376">
    <property type="entry name" value="PhnW_aminotrans_5"/>
    <property type="match status" value="1"/>
</dbReference>
<dbReference type="EMBL" id="CP016172">
    <property type="protein sequence ID" value="ANN80638.1"/>
    <property type="molecule type" value="Genomic_DNA"/>
</dbReference>
<keyword evidence="3 7" id="KW-0808">Transferase</keyword>
<dbReference type="Gene3D" id="3.40.640.10">
    <property type="entry name" value="Type I PLP-dependent aspartate aminotransferase-like (Major domain)"/>
    <property type="match status" value="1"/>
</dbReference>
<dbReference type="InterPro" id="IPR012703">
    <property type="entry name" value="NH2EtPonate_pyrv_transaminase"/>
</dbReference>
<dbReference type="EC" id="2.6.1.37" evidence="7"/>
<dbReference type="Gene3D" id="3.90.1150.10">
    <property type="entry name" value="Aspartate Aminotransferase, domain 1"/>
    <property type="match status" value="1"/>
</dbReference>
<keyword evidence="5 7" id="KW-0670">Pyruvate</keyword>
<evidence type="ECO:0000259" key="10">
    <source>
        <dbReference type="Pfam" id="PF00266"/>
    </source>
</evidence>
<organism evidence="11 12">
    <name type="scientific">Bordetella flabilis</name>
    <dbReference type="NCBI Taxonomy" id="463014"/>
    <lineage>
        <taxon>Bacteria</taxon>
        <taxon>Pseudomonadati</taxon>
        <taxon>Pseudomonadota</taxon>
        <taxon>Betaproteobacteria</taxon>
        <taxon>Burkholderiales</taxon>
        <taxon>Alcaligenaceae</taxon>
        <taxon>Bordetella</taxon>
    </lineage>
</organism>
<dbReference type="PANTHER" id="PTHR42778">
    <property type="entry name" value="2-AMINOETHYLPHOSPHONATE--PYRUVATE TRANSAMINASE"/>
    <property type="match status" value="1"/>
</dbReference>
<dbReference type="InterPro" id="IPR024169">
    <property type="entry name" value="SP_NH2Trfase/AEP_transaminase"/>
</dbReference>
<evidence type="ECO:0000256" key="9">
    <source>
        <dbReference type="PIRSR" id="PIRSR000524-50"/>
    </source>
</evidence>
<keyword evidence="12" id="KW-1185">Reference proteome</keyword>
<evidence type="ECO:0000313" key="12">
    <source>
        <dbReference type="Proteomes" id="UP000091926"/>
    </source>
</evidence>
<evidence type="ECO:0000256" key="3">
    <source>
        <dbReference type="ARBA" id="ARBA00022679"/>
    </source>
</evidence>
<gene>
    <name evidence="7" type="primary">phnW</name>
    <name evidence="11" type="ORF">BAU07_20305</name>
</gene>
<dbReference type="Proteomes" id="UP000091926">
    <property type="component" value="Chromosome"/>
</dbReference>
<dbReference type="PIRSF" id="PIRSF000524">
    <property type="entry name" value="SPT"/>
    <property type="match status" value="1"/>
</dbReference>
<comment type="similarity">
    <text evidence="7">Belongs to the class-V pyridoxal-phosphate-dependent aminotransferase family. PhnW subfamily.</text>
</comment>
<dbReference type="InterPro" id="IPR000192">
    <property type="entry name" value="Aminotrans_V_dom"/>
</dbReference>
<evidence type="ECO:0000256" key="6">
    <source>
        <dbReference type="ARBA" id="ARBA00049460"/>
    </source>
</evidence>
<sequence>MLLLIPGPVTTADAVKTALAQDYAPWDNDFRAIVRKLCTDIRDAAGGVPDVHVALPLSGCGHFALEAAVRTFVPPGGRLLVPGTGAYADRLQRLAREAGRAVATMEVGVRDRAQPARLIEALRRDPDVTHVGLVCSETGSGICHDAPALAQAAHDLGRRVIIDAVSAFGALPLDLSALPAVDAVILTSNKCPEGPPGASFAVCRVDRLEAARGNAGSGSLDLADIHEHGKTTHGGARFTPPAPTLAALSVAMDLHRTEGRPARLARYTANKQTLYDGIRALGLTPYLYAALQGPIIVNAEPPAHPGWNLQAFVHALKRRGFIISNFYNTKQPTFRVGCIGAITPGDMSRAVDAMDDALRELAIAA</sequence>
<evidence type="ECO:0000256" key="2">
    <source>
        <dbReference type="ARBA" id="ARBA00022576"/>
    </source>
</evidence>
<accession>A0A193GM37</accession>